<keyword evidence="10" id="KW-1185">Reference proteome</keyword>
<sequence>MTISSATDSPHAHPDNANLPSANQPATFLGVTITFLCIAFISLALRLWVRYRDRLWGWDDAFVLLACLTSIVGDVMVCLMPQDGLGLHLWTLDVAHRTAYFRHVYTTNIAYCASSAMIKLSILFQFLRLFAETSHSTRTSQYRLACRLTWALIIISAMWGLSFVLLAIFSCNPIAKYWNPTLAGRCLGWGTKNPDDFFAMFLGHSVSNSVLDIMVLALPVPFLSMLRLAGKSRAGLILLYSLGCVVGSVAVGRMIALSINRAGTVPVLDMTYYTPLVYIFGVLEVNIAIMAASIPIFWPIMATLAAGKIFVVNEVEIHVESASRGSFGSGRAIDVNDTKDPTGGRENRMSIMTKSFDRRRSRSSHRHKQSDTSSVGKNLGRCPSQDSHRSLYRKMSVEPQTSNSMLKNEEEDWFADLDRMHTGRTTTTVKRTHIPLEQLKAFEERGSAAL</sequence>
<dbReference type="PANTHER" id="PTHR33048:SF47">
    <property type="entry name" value="INTEGRAL MEMBRANE PROTEIN-RELATED"/>
    <property type="match status" value="1"/>
</dbReference>
<dbReference type="OrthoDB" id="61113at2759"/>
<feature type="transmembrane region" description="Helical" evidence="7">
    <location>
        <begin position="148"/>
        <end position="169"/>
    </location>
</feature>
<dbReference type="Proteomes" id="UP000799423">
    <property type="component" value="Unassembled WGS sequence"/>
</dbReference>
<proteinExistence type="inferred from homology"/>
<evidence type="ECO:0000313" key="9">
    <source>
        <dbReference type="EMBL" id="KAF2848643.1"/>
    </source>
</evidence>
<evidence type="ECO:0000259" key="8">
    <source>
        <dbReference type="Pfam" id="PF20684"/>
    </source>
</evidence>
<feature type="transmembrane region" description="Helical" evidence="7">
    <location>
        <begin position="276"/>
        <end position="298"/>
    </location>
</feature>
<feature type="region of interest" description="Disordered" evidence="6">
    <location>
        <begin position="330"/>
        <end position="407"/>
    </location>
</feature>
<feature type="transmembrane region" description="Helical" evidence="7">
    <location>
        <begin position="108"/>
        <end position="127"/>
    </location>
</feature>
<evidence type="ECO:0000256" key="7">
    <source>
        <dbReference type="SAM" id="Phobius"/>
    </source>
</evidence>
<organism evidence="9 10">
    <name type="scientific">Plenodomus tracheiphilus IPT5</name>
    <dbReference type="NCBI Taxonomy" id="1408161"/>
    <lineage>
        <taxon>Eukaryota</taxon>
        <taxon>Fungi</taxon>
        <taxon>Dikarya</taxon>
        <taxon>Ascomycota</taxon>
        <taxon>Pezizomycotina</taxon>
        <taxon>Dothideomycetes</taxon>
        <taxon>Pleosporomycetidae</taxon>
        <taxon>Pleosporales</taxon>
        <taxon>Pleosporineae</taxon>
        <taxon>Leptosphaeriaceae</taxon>
        <taxon>Plenodomus</taxon>
    </lineage>
</organism>
<dbReference type="InterPro" id="IPR049326">
    <property type="entry name" value="Rhodopsin_dom_fungi"/>
</dbReference>
<comment type="subcellular location">
    <subcellularLocation>
        <location evidence="1">Membrane</location>
        <topology evidence="1">Multi-pass membrane protein</topology>
    </subcellularLocation>
</comment>
<name>A0A6A7B011_9PLEO</name>
<feature type="transmembrane region" description="Helical" evidence="7">
    <location>
        <begin position="61"/>
        <end position="82"/>
    </location>
</feature>
<dbReference type="Pfam" id="PF20684">
    <property type="entry name" value="Fung_rhodopsin"/>
    <property type="match status" value="1"/>
</dbReference>
<gene>
    <name evidence="9" type="ORF">T440DRAFT_491055</name>
</gene>
<evidence type="ECO:0000256" key="4">
    <source>
        <dbReference type="ARBA" id="ARBA00023136"/>
    </source>
</evidence>
<evidence type="ECO:0000313" key="10">
    <source>
        <dbReference type="Proteomes" id="UP000799423"/>
    </source>
</evidence>
<evidence type="ECO:0000256" key="1">
    <source>
        <dbReference type="ARBA" id="ARBA00004141"/>
    </source>
</evidence>
<feature type="transmembrane region" description="Helical" evidence="7">
    <location>
        <begin position="28"/>
        <end position="49"/>
    </location>
</feature>
<dbReference type="GO" id="GO:0016020">
    <property type="term" value="C:membrane"/>
    <property type="evidence" value="ECO:0007669"/>
    <property type="project" value="UniProtKB-SubCell"/>
</dbReference>
<protein>
    <recommendedName>
        <fullName evidence="8">Rhodopsin domain-containing protein</fullName>
    </recommendedName>
</protein>
<dbReference type="AlphaFoldDB" id="A0A6A7B011"/>
<keyword evidence="3 7" id="KW-1133">Transmembrane helix</keyword>
<accession>A0A6A7B011</accession>
<feature type="transmembrane region" description="Helical" evidence="7">
    <location>
        <begin position="235"/>
        <end position="256"/>
    </location>
</feature>
<keyword evidence="4 7" id="KW-0472">Membrane</keyword>
<feature type="domain" description="Rhodopsin" evidence="8">
    <location>
        <begin position="45"/>
        <end position="302"/>
    </location>
</feature>
<dbReference type="InterPro" id="IPR052337">
    <property type="entry name" value="SAT4-like"/>
</dbReference>
<dbReference type="EMBL" id="MU006316">
    <property type="protein sequence ID" value="KAF2848643.1"/>
    <property type="molecule type" value="Genomic_DNA"/>
</dbReference>
<feature type="compositionally biased region" description="Basic and acidic residues" evidence="6">
    <location>
        <begin position="334"/>
        <end position="348"/>
    </location>
</feature>
<evidence type="ECO:0000256" key="2">
    <source>
        <dbReference type="ARBA" id="ARBA00022692"/>
    </source>
</evidence>
<evidence type="ECO:0000256" key="3">
    <source>
        <dbReference type="ARBA" id="ARBA00022989"/>
    </source>
</evidence>
<feature type="compositionally biased region" description="Basic residues" evidence="6">
    <location>
        <begin position="357"/>
        <end position="368"/>
    </location>
</feature>
<reference evidence="9" key="1">
    <citation type="submission" date="2020-01" db="EMBL/GenBank/DDBJ databases">
        <authorList>
            <consortium name="DOE Joint Genome Institute"/>
            <person name="Haridas S."/>
            <person name="Albert R."/>
            <person name="Binder M."/>
            <person name="Bloem J."/>
            <person name="Labutti K."/>
            <person name="Salamov A."/>
            <person name="Andreopoulos B."/>
            <person name="Baker S.E."/>
            <person name="Barry K."/>
            <person name="Bills G."/>
            <person name="Bluhm B.H."/>
            <person name="Cannon C."/>
            <person name="Castanera R."/>
            <person name="Culley D.E."/>
            <person name="Daum C."/>
            <person name="Ezra D."/>
            <person name="Gonzalez J.B."/>
            <person name="Henrissat B."/>
            <person name="Kuo A."/>
            <person name="Liang C."/>
            <person name="Lipzen A."/>
            <person name="Lutzoni F."/>
            <person name="Magnuson J."/>
            <person name="Mondo S."/>
            <person name="Nolan M."/>
            <person name="Ohm R."/>
            <person name="Pangilinan J."/>
            <person name="Park H.-J."/>
            <person name="Ramirez L."/>
            <person name="Alfaro M."/>
            <person name="Sun H."/>
            <person name="Tritt A."/>
            <person name="Yoshinaga Y."/>
            <person name="Zwiers L.-H."/>
            <person name="Turgeon B.G."/>
            <person name="Goodwin S.B."/>
            <person name="Spatafora J.W."/>
            <person name="Crous P.W."/>
            <person name="Grigoriev I.V."/>
        </authorList>
    </citation>
    <scope>NUCLEOTIDE SEQUENCE</scope>
    <source>
        <strain evidence="9">IPT5</strain>
    </source>
</reference>
<evidence type="ECO:0000256" key="5">
    <source>
        <dbReference type="ARBA" id="ARBA00038359"/>
    </source>
</evidence>
<keyword evidence="2 7" id="KW-0812">Transmembrane</keyword>
<comment type="similarity">
    <text evidence="5">Belongs to the SAT4 family.</text>
</comment>
<dbReference type="PANTHER" id="PTHR33048">
    <property type="entry name" value="PTH11-LIKE INTEGRAL MEMBRANE PROTEIN (AFU_ORTHOLOGUE AFUA_5G11245)"/>
    <property type="match status" value="1"/>
</dbReference>
<feature type="transmembrane region" description="Helical" evidence="7">
    <location>
        <begin position="197"/>
        <end position="223"/>
    </location>
</feature>
<evidence type="ECO:0000256" key="6">
    <source>
        <dbReference type="SAM" id="MobiDB-lite"/>
    </source>
</evidence>